<dbReference type="SUPFAM" id="SSF56399">
    <property type="entry name" value="ADP-ribosylation"/>
    <property type="match status" value="1"/>
</dbReference>
<reference evidence="8" key="1">
    <citation type="submission" date="2016-11" db="EMBL/GenBank/DDBJ databases">
        <authorList>
            <person name="Guldener U."/>
        </authorList>
    </citation>
    <scope>NUCLEOTIDE SEQUENCE [LARGE SCALE GENOMIC DNA]</scope>
</reference>
<proteinExistence type="inferred from homology"/>
<dbReference type="EC" id="2.7.1.160" evidence="3"/>
<dbReference type="EMBL" id="FQNF01000021">
    <property type="protein sequence ID" value="SGZ39306.1"/>
    <property type="molecule type" value="Genomic_DNA"/>
</dbReference>
<evidence type="ECO:0000313" key="8">
    <source>
        <dbReference type="Proteomes" id="UP000183365"/>
    </source>
</evidence>
<evidence type="ECO:0000256" key="5">
    <source>
        <dbReference type="ARBA" id="ARBA00023027"/>
    </source>
</evidence>
<evidence type="ECO:0000256" key="6">
    <source>
        <dbReference type="ARBA" id="ARBA00047949"/>
    </source>
</evidence>
<comment type="catalytic activity">
    <reaction evidence="6">
        <text>2'-phospho-[ligated tRNA] + NAD(+) = mature tRNA + ADP-alpha-D-ribose 1'',2''-cyclic phosphate + nicotinamide</text>
        <dbReference type="Rhea" id="RHEA:23324"/>
        <dbReference type="Rhea" id="RHEA-COMP:11106"/>
        <dbReference type="Rhea" id="RHEA-COMP:11107"/>
        <dbReference type="ChEBI" id="CHEBI:17154"/>
        <dbReference type="ChEBI" id="CHEBI:57540"/>
        <dbReference type="ChEBI" id="CHEBI:76596"/>
        <dbReference type="ChEBI" id="CHEBI:82883"/>
        <dbReference type="ChEBI" id="CHEBI:85027"/>
        <dbReference type="EC" id="2.7.1.160"/>
    </reaction>
</comment>
<protein>
    <recommendedName>
        <fullName evidence="3">2'-phosphotransferase</fullName>
        <ecNumber evidence="3">2.7.1.160</ecNumber>
    </recommendedName>
</protein>
<evidence type="ECO:0000256" key="1">
    <source>
        <dbReference type="ARBA" id="ARBA00003343"/>
    </source>
</evidence>
<dbReference type="InterPro" id="IPR042081">
    <property type="entry name" value="RNA_2'-PTrans_C"/>
</dbReference>
<evidence type="ECO:0000256" key="4">
    <source>
        <dbReference type="ARBA" id="ARBA00022679"/>
    </source>
</evidence>
<dbReference type="InterPro" id="IPR002745">
    <property type="entry name" value="Ptrans_KptA/Tpt1"/>
</dbReference>
<evidence type="ECO:0000256" key="2">
    <source>
        <dbReference type="ARBA" id="ARBA00009836"/>
    </source>
</evidence>
<keyword evidence="8" id="KW-1185">Reference proteome</keyword>
<dbReference type="PANTHER" id="PTHR12684:SF2">
    <property type="entry name" value="TRNA 2'-PHOSPHOTRANSFERASE 1"/>
    <property type="match status" value="1"/>
</dbReference>
<dbReference type="Proteomes" id="UP000183365">
    <property type="component" value="Unassembled WGS sequence"/>
</dbReference>
<comment type="function">
    <text evidence="1">Catalyzes the last step of tRNA splicing, the transfer of the splice junction 2'-phosphate from ligated tRNA to NAD to produce ADP-ribose 1''-2'' cyclic phosphate.</text>
</comment>
<gene>
    <name evidence="7" type="ORF">HGUI_01506</name>
</gene>
<dbReference type="OrthoDB" id="419694at2759"/>
<keyword evidence="4" id="KW-0808">Transferase</keyword>
<dbReference type="GO" id="GO:0006388">
    <property type="term" value="P:tRNA splicing, via endonucleolytic cleavage and ligation"/>
    <property type="evidence" value="ECO:0007669"/>
    <property type="project" value="EnsemblFungi"/>
</dbReference>
<evidence type="ECO:0000256" key="3">
    <source>
        <dbReference type="ARBA" id="ARBA00012007"/>
    </source>
</evidence>
<keyword evidence="5" id="KW-0520">NAD</keyword>
<dbReference type="VEuPathDB" id="FungiDB:HGUI_01506"/>
<dbReference type="AlphaFoldDB" id="A0A1L0AYU6"/>
<dbReference type="Pfam" id="PF01885">
    <property type="entry name" value="PTS_2-RNA"/>
    <property type="match status" value="1"/>
</dbReference>
<comment type="similarity">
    <text evidence="2">Belongs to the KptA/TPT1 family.</text>
</comment>
<name>A0A1L0AYU6_9ASCO</name>
<dbReference type="PANTHER" id="PTHR12684">
    <property type="entry name" value="PUTATIVE PHOSPHOTRANSFERASE"/>
    <property type="match status" value="1"/>
</dbReference>
<sequence length="214" mass="25015">MSHQSNDINQKRLTIISKLLSKILRHQAVNEGFSIDEDGYVPLDELLKSNKFKSLKTTEDDIENILLNDKKGRFQMDSPKRKIRAVQGHSIQTLSADKILTRITNENMHLLPNYNKEKYFIIHGTSKQNYQSIIESKYLRRMERTHVHFTYEVPKDNRVVVSGFRNSSKILIFIEIHKLLLNDEFKGCVYLSNNNVILVSKDIPTDFIDHITER</sequence>
<organism evidence="7 8">
    <name type="scientific">Hanseniaspora guilliermondii</name>
    <dbReference type="NCBI Taxonomy" id="56406"/>
    <lineage>
        <taxon>Eukaryota</taxon>
        <taxon>Fungi</taxon>
        <taxon>Dikarya</taxon>
        <taxon>Ascomycota</taxon>
        <taxon>Saccharomycotina</taxon>
        <taxon>Saccharomycetes</taxon>
        <taxon>Saccharomycodales</taxon>
        <taxon>Saccharomycodaceae</taxon>
        <taxon>Hanseniaspora</taxon>
    </lineage>
</organism>
<dbReference type="GO" id="GO:0005737">
    <property type="term" value="C:cytoplasm"/>
    <property type="evidence" value="ECO:0007669"/>
    <property type="project" value="EnsemblFungi"/>
</dbReference>
<dbReference type="GO" id="GO:0005634">
    <property type="term" value="C:nucleus"/>
    <property type="evidence" value="ECO:0007669"/>
    <property type="project" value="EnsemblFungi"/>
</dbReference>
<dbReference type="Gene3D" id="3.20.170.30">
    <property type="match status" value="1"/>
</dbReference>
<dbReference type="InterPro" id="IPR042080">
    <property type="entry name" value="RNA_2'-PTrans_N"/>
</dbReference>
<accession>A0A1L0AYU6</accession>
<dbReference type="GO" id="GO:0000215">
    <property type="term" value="F:tRNA 2'-phosphotransferase activity"/>
    <property type="evidence" value="ECO:0007669"/>
    <property type="project" value="UniProtKB-EC"/>
</dbReference>
<dbReference type="Gene3D" id="1.10.10.970">
    <property type="entry name" value="RNA 2'-phosphotransferase, Tpt1/KptA family, N-terminal domain"/>
    <property type="match status" value="1"/>
</dbReference>
<evidence type="ECO:0000313" key="7">
    <source>
        <dbReference type="EMBL" id="SGZ39306.1"/>
    </source>
</evidence>